<evidence type="ECO:0000256" key="4">
    <source>
        <dbReference type="ARBA" id="ARBA00022475"/>
    </source>
</evidence>
<evidence type="ECO:0000256" key="8">
    <source>
        <dbReference type="PIRSR" id="PIRSR005091-1"/>
    </source>
</evidence>
<dbReference type="InterPro" id="IPR000917">
    <property type="entry name" value="Sulfatase_N"/>
</dbReference>
<evidence type="ECO:0000313" key="13">
    <source>
        <dbReference type="EMBL" id="ADG83682.1"/>
    </source>
</evidence>
<accession>D5XD06</accession>
<dbReference type="PANTHER" id="PTHR47371">
    <property type="entry name" value="LIPOTEICHOIC ACID SYNTHASE"/>
    <property type="match status" value="1"/>
</dbReference>
<dbReference type="GO" id="GO:0005886">
    <property type="term" value="C:plasma membrane"/>
    <property type="evidence" value="ECO:0007669"/>
    <property type="project" value="UniProtKB-SubCell"/>
</dbReference>
<keyword evidence="7 11" id="KW-0472">Membrane</keyword>
<dbReference type="HOGENOM" id="CLU_021310_0_0_9"/>
<dbReference type="KEGG" id="tjr:TherJR_2850"/>
<feature type="active site" evidence="8">
    <location>
        <position position="320"/>
    </location>
</feature>
<evidence type="ECO:0000256" key="5">
    <source>
        <dbReference type="ARBA" id="ARBA00022692"/>
    </source>
</evidence>
<dbReference type="Pfam" id="PF00884">
    <property type="entry name" value="Sulfatase"/>
    <property type="match status" value="1"/>
</dbReference>
<evidence type="ECO:0000256" key="1">
    <source>
        <dbReference type="ARBA" id="ARBA00004651"/>
    </source>
</evidence>
<feature type="binding site" evidence="10">
    <location>
        <position position="494"/>
    </location>
    <ligand>
        <name>Mn(2+)</name>
        <dbReference type="ChEBI" id="CHEBI:29035"/>
    </ligand>
</feature>
<keyword evidence="14" id="KW-1185">Reference proteome</keyword>
<keyword evidence="9" id="KW-0464">Manganese</keyword>
<feature type="binding site" evidence="9">
    <location>
        <position position="433"/>
    </location>
    <ligand>
        <name>substrate</name>
    </ligand>
</feature>
<dbReference type="RefSeq" id="WP_013121672.1">
    <property type="nucleotide sequence ID" value="NC_014152.1"/>
</dbReference>
<keyword evidence="4" id="KW-1003">Cell membrane</keyword>
<feature type="transmembrane region" description="Helical" evidence="11">
    <location>
        <begin position="58"/>
        <end position="79"/>
    </location>
</feature>
<feature type="binding site" evidence="10">
    <location>
        <position position="320"/>
    </location>
    <ligand>
        <name>Mn(2+)</name>
        <dbReference type="ChEBI" id="CHEBI:29035"/>
    </ligand>
</feature>
<feature type="binding site" evidence="10">
    <location>
        <position position="493"/>
    </location>
    <ligand>
        <name>Mn(2+)</name>
        <dbReference type="ChEBI" id="CHEBI:29035"/>
    </ligand>
</feature>
<dbReference type="GO" id="GO:0046872">
    <property type="term" value="F:metal ion binding"/>
    <property type="evidence" value="ECO:0007669"/>
    <property type="project" value="UniProtKB-KW"/>
</dbReference>
<evidence type="ECO:0000256" key="6">
    <source>
        <dbReference type="ARBA" id="ARBA00022989"/>
    </source>
</evidence>
<dbReference type="SUPFAM" id="SSF53649">
    <property type="entry name" value="Alkaline phosphatase-like"/>
    <property type="match status" value="1"/>
</dbReference>
<gene>
    <name evidence="13" type="ordered locus">TherJR_2850</name>
</gene>
<dbReference type="EMBL" id="CP002028">
    <property type="protein sequence ID" value="ADG83682.1"/>
    <property type="molecule type" value="Genomic_DNA"/>
</dbReference>
<dbReference type="Gene3D" id="3.30.1120.170">
    <property type="match status" value="1"/>
</dbReference>
<evidence type="ECO:0000256" key="3">
    <source>
        <dbReference type="ARBA" id="ARBA00009983"/>
    </source>
</evidence>
<evidence type="ECO:0000256" key="7">
    <source>
        <dbReference type="ARBA" id="ARBA00023136"/>
    </source>
</evidence>
<dbReference type="Proteomes" id="UP000002377">
    <property type="component" value="Chromosome"/>
</dbReference>
<feature type="binding site" evidence="10">
    <location>
        <position position="278"/>
    </location>
    <ligand>
        <name>Mn(2+)</name>
        <dbReference type="ChEBI" id="CHEBI:29035"/>
    </ligand>
</feature>
<dbReference type="InterPro" id="IPR050448">
    <property type="entry name" value="OpgB/LTA_synthase_biosynth"/>
</dbReference>
<evidence type="ECO:0000256" key="10">
    <source>
        <dbReference type="PIRSR" id="PIRSR005091-3"/>
    </source>
</evidence>
<name>D5XD06_THEPJ</name>
<dbReference type="Gene3D" id="3.40.720.10">
    <property type="entry name" value="Alkaline Phosphatase, subunit A"/>
    <property type="match status" value="1"/>
</dbReference>
<dbReference type="OrthoDB" id="5901192at2"/>
<dbReference type="STRING" id="635013.TherJR_2850"/>
<organism evidence="13 14">
    <name type="scientific">Thermincola potens (strain JR)</name>
    <dbReference type="NCBI Taxonomy" id="635013"/>
    <lineage>
        <taxon>Bacteria</taxon>
        <taxon>Bacillati</taxon>
        <taxon>Bacillota</taxon>
        <taxon>Clostridia</taxon>
        <taxon>Eubacteriales</taxon>
        <taxon>Thermincolaceae</taxon>
        <taxon>Thermincola</taxon>
    </lineage>
</organism>
<dbReference type="AlphaFoldDB" id="D5XD06"/>
<keyword evidence="5 11" id="KW-0812">Transmembrane</keyword>
<dbReference type="PANTHER" id="PTHR47371:SF3">
    <property type="entry name" value="PHOSPHOGLYCEROL TRANSFERASE I"/>
    <property type="match status" value="1"/>
</dbReference>
<dbReference type="InterPro" id="IPR017850">
    <property type="entry name" value="Alkaline_phosphatase_core_sf"/>
</dbReference>
<proteinExistence type="inferred from homology"/>
<dbReference type="PIRSF" id="PIRSF005091">
    <property type="entry name" value="Mmb_sulf_HI1246"/>
    <property type="match status" value="1"/>
</dbReference>
<reference evidence="13 14" key="1">
    <citation type="submission" date="2010-05" db="EMBL/GenBank/DDBJ databases">
        <title>Complete sequence of Thermincola sp. JR.</title>
        <authorList>
            <consortium name="US DOE Joint Genome Institute"/>
            <person name="Lucas S."/>
            <person name="Copeland A."/>
            <person name="Lapidus A."/>
            <person name="Cheng J.-F."/>
            <person name="Bruce D."/>
            <person name="Goodwin L."/>
            <person name="Pitluck S."/>
            <person name="Chertkov O."/>
            <person name="Detter J.C."/>
            <person name="Han C."/>
            <person name="Tapia R."/>
            <person name="Land M."/>
            <person name="Hauser L."/>
            <person name="Kyrpides N."/>
            <person name="Mikhailova N."/>
            <person name="Hazen T.C."/>
            <person name="Woyke T."/>
        </authorList>
    </citation>
    <scope>NUCLEOTIDE SEQUENCE [LARGE SCALE GENOMIC DNA]</scope>
    <source>
        <strain evidence="13 14">JR</strain>
    </source>
</reference>
<feature type="domain" description="Sulfatase N-terminal" evidence="12">
    <location>
        <begin position="270"/>
        <end position="552"/>
    </location>
</feature>
<comment type="similarity">
    <text evidence="3">Belongs to the LTA synthase family.</text>
</comment>
<evidence type="ECO:0000259" key="12">
    <source>
        <dbReference type="Pfam" id="PF00884"/>
    </source>
</evidence>
<evidence type="ECO:0000256" key="2">
    <source>
        <dbReference type="ARBA" id="ARBA00004936"/>
    </source>
</evidence>
<evidence type="ECO:0000313" key="14">
    <source>
        <dbReference type="Proteomes" id="UP000002377"/>
    </source>
</evidence>
<evidence type="ECO:0000256" key="11">
    <source>
        <dbReference type="SAM" id="Phobius"/>
    </source>
</evidence>
<keyword evidence="9" id="KW-0479">Metal-binding</keyword>
<feature type="transmembrane region" description="Helical" evidence="11">
    <location>
        <begin position="86"/>
        <end position="108"/>
    </location>
</feature>
<feature type="transmembrane region" description="Helical" evidence="11">
    <location>
        <begin position="128"/>
        <end position="153"/>
    </location>
</feature>
<feature type="transmembrane region" description="Helical" evidence="11">
    <location>
        <begin position="174"/>
        <end position="192"/>
    </location>
</feature>
<comment type="pathway">
    <text evidence="2">Cell wall biogenesis; lipoteichoic acid biosynthesis.</text>
</comment>
<keyword evidence="6 11" id="KW-1133">Transmembrane helix</keyword>
<protein>
    <submittedName>
        <fullName evidence="13">Sulfatase</fullName>
    </submittedName>
</protein>
<sequence length="650" mass="74305">MGTLNIKDISRVMRDRVVQNIVPKAGLLVRANLDFIILLIIFFLKFVLFSLLSKIPQYVPAYILSILGAAVFLVFGTLLRDRPRIIFYLLADVFVSLSMLTDIIYLRYFGDVTSVSLVFQAWQVREVGGSIIALFNWPDVLFFVDLPLLIYFYPGLIKNKTTPFQQQIGTRVKLLFIFSVMSVALICLLVRLEVHNGKAKAILNARFSNKMVAEYLGIGNYHLYDMYEFIKKNIAVEEITPEELNEVSSWFDKIRKNVSRGQLFGVAEGKNLILIQVEALQQFAVNLKVNGQEVTPNINKLSRESAYFSNFYDQTYSSGTSDAEFAALTSLYPAKDGSAYFIYSENQFDSLPEALKANGYYTFSAHAFSRAFWNRANMHRQLGFQESMFKRDFAPGENIGWGLSDEEFFSQISRKLAELPQPYFAFLITLTSHHPYNYLPEEKRELDLGELGETMMGDYLQSIHYADKALGEFIEGLEEKGLLKNSILAIYGDHDAALPDEELGRIGLKREYKRQYDKVPFLIFGSERIKGTYDIAAGHLDITPTLIYLLGIPRENFYFMGKRLIDNNKNRNKNRPVVFGTGSFVEKDRIFITPDGSFENGTYLDKRTFGRLDKADAKNKYLDAQERLKIGRLILEGDLVPLLHRKNTNS</sequence>
<dbReference type="CDD" id="cd16015">
    <property type="entry name" value="LTA_synthase"/>
    <property type="match status" value="1"/>
</dbReference>
<dbReference type="InterPro" id="IPR012160">
    <property type="entry name" value="LtaS-like"/>
</dbReference>
<dbReference type="eggNOG" id="COG1368">
    <property type="taxonomic scope" value="Bacteria"/>
</dbReference>
<evidence type="ECO:0000256" key="9">
    <source>
        <dbReference type="PIRSR" id="PIRSR005091-2"/>
    </source>
</evidence>
<comment type="subcellular location">
    <subcellularLocation>
        <location evidence="1">Cell membrane</location>
        <topology evidence="1">Multi-pass membrane protein</topology>
    </subcellularLocation>
</comment>